<dbReference type="OrthoDB" id="344729at2"/>
<reference evidence="2 4" key="2">
    <citation type="submission" date="2016-08" db="EMBL/GenBank/DDBJ databases">
        <authorList>
            <person name="Varghese N."/>
            <person name="Submissions Spin"/>
        </authorList>
    </citation>
    <scope>NUCLEOTIDE SEQUENCE [LARGE SCALE GENOMIC DNA]</scope>
    <source>
        <strain evidence="2 4">HL-109</strain>
    </source>
</reference>
<dbReference type="AlphaFoldDB" id="A0A0P8BRG3"/>
<gene>
    <name evidence="2" type="ORF">GA0071312_0473</name>
    <name evidence="1" type="ORF">HLUCCO17_02985</name>
</gene>
<dbReference type="STRING" id="1653334.GA0071312_0473"/>
<name>A0A0P8BRG3_9HYPH</name>
<dbReference type="RefSeq" id="WP_083204236.1">
    <property type="nucleotide sequence ID" value="NZ_FMBM01000001.1"/>
</dbReference>
<protein>
    <submittedName>
        <fullName evidence="1">YHS domain</fullName>
    </submittedName>
</protein>
<dbReference type="NCBIfam" id="NF041384">
    <property type="entry name" value="YHS_seleno_dom"/>
    <property type="match status" value="1"/>
</dbReference>
<reference evidence="1 3" key="1">
    <citation type="submission" date="2015-09" db="EMBL/GenBank/DDBJ databases">
        <title>Identification and resolution of microdiversity through metagenomic sequencing of parallel consortia.</title>
        <authorList>
            <person name="Nelson W.C."/>
            <person name="Romine M.F."/>
            <person name="Lindemann S.R."/>
        </authorList>
    </citation>
    <scope>NUCLEOTIDE SEQUENCE [LARGE SCALE GENOMIC DNA]</scope>
    <source>
        <strain evidence="1">HL-109</strain>
    </source>
</reference>
<dbReference type="EMBL" id="FMBM01000001">
    <property type="protein sequence ID" value="SCC78753.1"/>
    <property type="molecule type" value="Genomic_DNA"/>
</dbReference>
<dbReference type="EMBL" id="LJSX01000003">
    <property type="protein sequence ID" value="KPQ12141.1"/>
    <property type="molecule type" value="Genomic_DNA"/>
</dbReference>
<evidence type="ECO:0000313" key="2">
    <source>
        <dbReference type="EMBL" id="SCC78753.1"/>
    </source>
</evidence>
<evidence type="ECO:0000313" key="1">
    <source>
        <dbReference type="EMBL" id="KPQ12141.1"/>
    </source>
</evidence>
<proteinExistence type="predicted"/>
<comment type="caution">
    <text evidence="1">The sequence shown here is derived from an EMBL/GenBank/DDBJ whole genome shotgun (WGS) entry which is preliminary data.</text>
</comment>
<accession>A0A0P8BRG3</accession>
<dbReference type="Proteomes" id="UP000050497">
    <property type="component" value="Unassembled WGS sequence"/>
</dbReference>
<sequence length="208" mass="22050">MALTRKSGSPSCEVTAFSAKAGSTGASRACLLRHGARIAGLALLLALPVSAADARAASPDSTDAGAARLALLPPLVGAQQGVRRHDHAGIALEGFDPVTYFMSGPPRPGDAVHEAVWNGHAWRFSNAANRAAFLSRPDIYAPRLGGNDALAMTEGRMVEAQARIAAIVDGRLYLFHTRAARDAFLDDPDAAARAERVWRKSREQMARL</sequence>
<keyword evidence="4" id="KW-1185">Reference proteome</keyword>
<dbReference type="Proteomes" id="UP000182800">
    <property type="component" value="Unassembled WGS sequence"/>
</dbReference>
<evidence type="ECO:0000313" key="4">
    <source>
        <dbReference type="Proteomes" id="UP000182800"/>
    </source>
</evidence>
<organism evidence="1 3">
    <name type="scientific">Saliniramus fredricksonii</name>
    <dbReference type="NCBI Taxonomy" id="1653334"/>
    <lineage>
        <taxon>Bacteria</taxon>
        <taxon>Pseudomonadati</taxon>
        <taxon>Pseudomonadota</taxon>
        <taxon>Alphaproteobacteria</taxon>
        <taxon>Hyphomicrobiales</taxon>
        <taxon>Salinarimonadaceae</taxon>
        <taxon>Saliniramus</taxon>
    </lineage>
</organism>
<evidence type="ECO:0000313" key="3">
    <source>
        <dbReference type="Proteomes" id="UP000050497"/>
    </source>
</evidence>